<protein>
    <submittedName>
        <fullName evidence="3">Uncharacterized protein</fullName>
    </submittedName>
</protein>
<accession>A0A4V2FRM0</accession>
<dbReference type="Proteomes" id="UP000291591">
    <property type="component" value="Unassembled WGS sequence"/>
</dbReference>
<keyword evidence="2" id="KW-0472">Membrane</keyword>
<evidence type="ECO:0000256" key="1">
    <source>
        <dbReference type="SAM" id="MobiDB-lite"/>
    </source>
</evidence>
<feature type="region of interest" description="Disordered" evidence="1">
    <location>
        <begin position="1"/>
        <end position="96"/>
    </location>
</feature>
<feature type="transmembrane region" description="Helical" evidence="2">
    <location>
        <begin position="124"/>
        <end position="145"/>
    </location>
</feature>
<keyword evidence="4" id="KW-1185">Reference proteome</keyword>
<keyword evidence="2" id="KW-0812">Transmembrane</keyword>
<sequence length="263" mass="26011">MSSTTEHRGAGSGGGAHPTEVTAAIAPVTPARHAATPGRSPHAVPPAGSPVPRAYRPAPRGMGPGVPAASAPFRPGPTPGGPDPRRPDAAWAPYALPGGHPAGLGPGYGPPPTAGWGSPQGMRWGWIAIGIVGAILVVAMLGSLASGATMTVPGTVTLASSSTSVTSSSSCSGLGFMSYVDYGAPVTIYDANGTLVGSGSLGSGTPSSSSGYYYYSDCIFSFTLDDVPADSEFYRIKIGSGNGDGVPFSAAQLRSGGAHLTIG</sequence>
<dbReference type="AlphaFoldDB" id="A0A4V2FRM0"/>
<evidence type="ECO:0000313" key="4">
    <source>
        <dbReference type="Proteomes" id="UP000291591"/>
    </source>
</evidence>
<name>A0A4V2FRM0_PSEST</name>
<gene>
    <name evidence="3" type="ORF">EV383_6099</name>
</gene>
<dbReference type="RefSeq" id="WP_130293461.1">
    <property type="nucleotide sequence ID" value="NZ_SHKL01000001.1"/>
</dbReference>
<reference evidence="3 4" key="1">
    <citation type="submission" date="2019-02" db="EMBL/GenBank/DDBJ databases">
        <title>Sequencing the genomes of 1000 actinobacteria strains.</title>
        <authorList>
            <person name="Klenk H.-P."/>
        </authorList>
    </citation>
    <scope>NUCLEOTIDE SEQUENCE [LARGE SCALE GENOMIC DNA]</scope>
    <source>
        <strain evidence="3 4">DSM 45779</strain>
    </source>
</reference>
<dbReference type="EMBL" id="SHKL01000001">
    <property type="protein sequence ID" value="RZT89140.1"/>
    <property type="molecule type" value="Genomic_DNA"/>
</dbReference>
<organism evidence="3 4">
    <name type="scientific">Pseudonocardia sediminis</name>
    <dbReference type="NCBI Taxonomy" id="1397368"/>
    <lineage>
        <taxon>Bacteria</taxon>
        <taxon>Bacillati</taxon>
        <taxon>Actinomycetota</taxon>
        <taxon>Actinomycetes</taxon>
        <taxon>Pseudonocardiales</taxon>
        <taxon>Pseudonocardiaceae</taxon>
        <taxon>Pseudonocardia</taxon>
    </lineage>
</organism>
<proteinExistence type="predicted"/>
<evidence type="ECO:0000313" key="3">
    <source>
        <dbReference type="EMBL" id="RZT89140.1"/>
    </source>
</evidence>
<keyword evidence="2" id="KW-1133">Transmembrane helix</keyword>
<comment type="caution">
    <text evidence="3">The sequence shown here is derived from an EMBL/GenBank/DDBJ whole genome shotgun (WGS) entry which is preliminary data.</text>
</comment>
<evidence type="ECO:0000256" key="2">
    <source>
        <dbReference type="SAM" id="Phobius"/>
    </source>
</evidence>